<keyword evidence="2" id="KW-0201">Cytochrome c-type biogenesis</keyword>
<gene>
    <name evidence="6" type="ORF">UFOPK3495_01546</name>
    <name evidence="7" type="ORF">UFOPK4237_01006</name>
</gene>
<evidence type="ECO:0000313" key="7">
    <source>
        <dbReference type="EMBL" id="CAB5039562.1"/>
    </source>
</evidence>
<dbReference type="GO" id="GO:0030313">
    <property type="term" value="C:cell envelope"/>
    <property type="evidence" value="ECO:0007669"/>
    <property type="project" value="UniProtKB-SubCell"/>
</dbReference>
<dbReference type="InterPro" id="IPR036249">
    <property type="entry name" value="Thioredoxin-like_sf"/>
</dbReference>
<organism evidence="7">
    <name type="scientific">freshwater metagenome</name>
    <dbReference type="NCBI Taxonomy" id="449393"/>
    <lineage>
        <taxon>unclassified sequences</taxon>
        <taxon>metagenomes</taxon>
        <taxon>ecological metagenomes</taxon>
    </lineage>
</organism>
<keyword evidence="4" id="KW-0676">Redox-active center</keyword>
<reference evidence="7" key="1">
    <citation type="submission" date="2020-05" db="EMBL/GenBank/DDBJ databases">
        <authorList>
            <person name="Chiriac C."/>
            <person name="Salcher M."/>
            <person name="Ghai R."/>
            <person name="Kavagutti S V."/>
        </authorList>
    </citation>
    <scope>NUCLEOTIDE SEQUENCE</scope>
</reference>
<dbReference type="EMBL" id="CAFBPZ010000064">
    <property type="protein sequence ID" value="CAB5039562.1"/>
    <property type="molecule type" value="Genomic_DNA"/>
</dbReference>
<evidence type="ECO:0000256" key="2">
    <source>
        <dbReference type="ARBA" id="ARBA00022748"/>
    </source>
</evidence>
<dbReference type="AlphaFoldDB" id="A0A6J7SFE8"/>
<accession>A0A6J7SFE8</accession>
<dbReference type="SUPFAM" id="SSF52833">
    <property type="entry name" value="Thioredoxin-like"/>
    <property type="match status" value="1"/>
</dbReference>
<dbReference type="PANTHER" id="PTHR42852:SF6">
    <property type="entry name" value="THIOL:DISULFIDE INTERCHANGE PROTEIN DSBE"/>
    <property type="match status" value="1"/>
</dbReference>
<protein>
    <submittedName>
        <fullName evidence="7">Unannotated protein</fullName>
    </submittedName>
</protein>
<dbReference type="Gene3D" id="3.40.30.10">
    <property type="entry name" value="Glutaredoxin"/>
    <property type="match status" value="1"/>
</dbReference>
<dbReference type="InterPro" id="IPR013766">
    <property type="entry name" value="Thioredoxin_domain"/>
</dbReference>
<evidence type="ECO:0000256" key="3">
    <source>
        <dbReference type="ARBA" id="ARBA00023157"/>
    </source>
</evidence>
<evidence type="ECO:0000256" key="1">
    <source>
        <dbReference type="ARBA" id="ARBA00004196"/>
    </source>
</evidence>
<dbReference type="PROSITE" id="PS51352">
    <property type="entry name" value="THIOREDOXIN_2"/>
    <property type="match status" value="1"/>
</dbReference>
<dbReference type="GO" id="GO:0017004">
    <property type="term" value="P:cytochrome complex assembly"/>
    <property type="evidence" value="ECO:0007669"/>
    <property type="project" value="UniProtKB-KW"/>
</dbReference>
<dbReference type="CDD" id="cd02966">
    <property type="entry name" value="TlpA_like_family"/>
    <property type="match status" value="1"/>
</dbReference>
<evidence type="ECO:0000259" key="5">
    <source>
        <dbReference type="PROSITE" id="PS51352"/>
    </source>
</evidence>
<dbReference type="EMBL" id="CAFBMC010000116">
    <property type="protein sequence ID" value="CAB4910365.1"/>
    <property type="molecule type" value="Genomic_DNA"/>
</dbReference>
<dbReference type="PANTHER" id="PTHR42852">
    <property type="entry name" value="THIOL:DISULFIDE INTERCHANGE PROTEIN DSBE"/>
    <property type="match status" value="1"/>
</dbReference>
<sequence length="177" mass="18597">MLIVAVFATLALTSCGRDPVGTRVSQTVGVTQFSTFDRVTAPNISGTTLDGAPLALQSMRGSVVVLNSWASWCLPCNDEAAALVAASKKFAGKGVEFVGLDVSDQNSSAQDFVDTYKIPYPSIVDRSGKILNSLPGVPPEALPSTLIIDRDGNIAVRIVGAVKEPKFSELISEVLAE</sequence>
<evidence type="ECO:0000256" key="4">
    <source>
        <dbReference type="ARBA" id="ARBA00023284"/>
    </source>
</evidence>
<dbReference type="GO" id="GO:0016491">
    <property type="term" value="F:oxidoreductase activity"/>
    <property type="evidence" value="ECO:0007669"/>
    <property type="project" value="InterPro"/>
</dbReference>
<name>A0A6J7SFE8_9ZZZZ</name>
<comment type="subcellular location">
    <subcellularLocation>
        <location evidence="1">Cell envelope</location>
    </subcellularLocation>
</comment>
<dbReference type="GO" id="GO:0016209">
    <property type="term" value="F:antioxidant activity"/>
    <property type="evidence" value="ECO:0007669"/>
    <property type="project" value="InterPro"/>
</dbReference>
<proteinExistence type="predicted"/>
<dbReference type="Pfam" id="PF00578">
    <property type="entry name" value="AhpC-TSA"/>
    <property type="match status" value="1"/>
</dbReference>
<evidence type="ECO:0000313" key="6">
    <source>
        <dbReference type="EMBL" id="CAB4910365.1"/>
    </source>
</evidence>
<feature type="domain" description="Thioredoxin" evidence="5">
    <location>
        <begin position="35"/>
        <end position="176"/>
    </location>
</feature>
<dbReference type="InterPro" id="IPR000866">
    <property type="entry name" value="AhpC/TSA"/>
</dbReference>
<dbReference type="InterPro" id="IPR050553">
    <property type="entry name" value="Thioredoxin_ResA/DsbE_sf"/>
</dbReference>
<keyword evidence="3" id="KW-1015">Disulfide bond</keyword>